<evidence type="ECO:0000313" key="3">
    <source>
        <dbReference type="Proteomes" id="UP000648187"/>
    </source>
</evidence>
<reference evidence="2" key="1">
    <citation type="submission" date="2020-08" db="EMBL/GenBank/DDBJ databases">
        <title>Spodoptera exigua strain:BAW_Kor-Di-RS1 Genome sequencing and assembly.</title>
        <authorList>
            <person name="Kim J."/>
            <person name="Nam H.Y."/>
            <person name="Kwon M."/>
            <person name="Choi J.H."/>
            <person name="Cho S.R."/>
            <person name="Kim G.-H."/>
        </authorList>
    </citation>
    <scope>NUCLEOTIDE SEQUENCE</scope>
    <source>
        <strain evidence="2">BAW_Kor-Di-RS1</strain>
        <tissue evidence="2">Whole-body</tissue>
    </source>
</reference>
<organism evidence="2 3">
    <name type="scientific">Spodoptera exigua</name>
    <name type="common">Beet armyworm</name>
    <name type="synonym">Noctua fulgens</name>
    <dbReference type="NCBI Taxonomy" id="7107"/>
    <lineage>
        <taxon>Eukaryota</taxon>
        <taxon>Metazoa</taxon>
        <taxon>Ecdysozoa</taxon>
        <taxon>Arthropoda</taxon>
        <taxon>Hexapoda</taxon>
        <taxon>Insecta</taxon>
        <taxon>Pterygota</taxon>
        <taxon>Neoptera</taxon>
        <taxon>Endopterygota</taxon>
        <taxon>Lepidoptera</taxon>
        <taxon>Glossata</taxon>
        <taxon>Ditrysia</taxon>
        <taxon>Noctuoidea</taxon>
        <taxon>Noctuidae</taxon>
        <taxon>Amphipyrinae</taxon>
        <taxon>Spodoptera</taxon>
    </lineage>
</organism>
<comment type="caution">
    <text evidence="2">The sequence shown here is derived from an EMBL/GenBank/DDBJ whole genome shotgun (WGS) entry which is preliminary data.</text>
</comment>
<keyword evidence="3" id="KW-1185">Reference proteome</keyword>
<name>A0A835GG26_SPOEX</name>
<evidence type="ECO:0000313" key="2">
    <source>
        <dbReference type="EMBL" id="KAF9415730.1"/>
    </source>
</evidence>
<accession>A0A835GG26</accession>
<dbReference type="AlphaFoldDB" id="A0A835GG26"/>
<gene>
    <name evidence="2" type="ORF">HW555_006700</name>
</gene>
<protein>
    <submittedName>
        <fullName evidence="2">Uncharacterized protein</fullName>
    </submittedName>
</protein>
<evidence type="ECO:0000256" key="1">
    <source>
        <dbReference type="SAM" id="Phobius"/>
    </source>
</evidence>
<keyword evidence="1" id="KW-0812">Transmembrane</keyword>
<keyword evidence="1" id="KW-0472">Membrane</keyword>
<keyword evidence="1" id="KW-1133">Transmembrane helix</keyword>
<proteinExistence type="predicted"/>
<sequence>MLLEIYFLLLFTVRVADLIIVLASILSSGLANVLASDLVGVLDSVLNAS</sequence>
<feature type="transmembrane region" description="Helical" evidence="1">
    <location>
        <begin position="6"/>
        <end position="26"/>
    </location>
</feature>
<dbReference type="EMBL" id="JACKWZ010000103">
    <property type="protein sequence ID" value="KAF9415730.1"/>
    <property type="molecule type" value="Genomic_DNA"/>
</dbReference>
<dbReference type="Proteomes" id="UP000648187">
    <property type="component" value="Unassembled WGS sequence"/>
</dbReference>